<keyword evidence="1" id="KW-1185">Reference proteome</keyword>
<accession>A0A0M3IIX3</accession>
<dbReference type="WBParaSite" id="ALUE_0001854001-mRNA-1">
    <property type="protein sequence ID" value="ALUE_0001854001-mRNA-1"/>
    <property type="gene ID" value="ALUE_0001854001"/>
</dbReference>
<proteinExistence type="predicted"/>
<evidence type="ECO:0000313" key="1">
    <source>
        <dbReference type="Proteomes" id="UP000036681"/>
    </source>
</evidence>
<organism evidence="1 2">
    <name type="scientific">Ascaris lumbricoides</name>
    <name type="common">Giant roundworm</name>
    <dbReference type="NCBI Taxonomy" id="6252"/>
    <lineage>
        <taxon>Eukaryota</taxon>
        <taxon>Metazoa</taxon>
        <taxon>Ecdysozoa</taxon>
        <taxon>Nematoda</taxon>
        <taxon>Chromadorea</taxon>
        <taxon>Rhabditida</taxon>
        <taxon>Spirurina</taxon>
        <taxon>Ascaridomorpha</taxon>
        <taxon>Ascaridoidea</taxon>
        <taxon>Ascarididae</taxon>
        <taxon>Ascaris</taxon>
    </lineage>
</organism>
<dbReference type="AlphaFoldDB" id="A0A0M3IIX3"/>
<evidence type="ECO:0000313" key="2">
    <source>
        <dbReference type="WBParaSite" id="ALUE_0001854001-mRNA-1"/>
    </source>
</evidence>
<reference evidence="2" key="1">
    <citation type="submission" date="2017-02" db="UniProtKB">
        <authorList>
            <consortium name="WormBaseParasite"/>
        </authorList>
    </citation>
    <scope>IDENTIFICATION</scope>
</reference>
<name>A0A0M3IIX3_ASCLU</name>
<dbReference type="Proteomes" id="UP000036681">
    <property type="component" value="Unplaced"/>
</dbReference>
<protein>
    <submittedName>
        <fullName evidence="2">Integrase</fullName>
    </submittedName>
</protein>
<sequence length="97" mass="11056">MYLFATYYCRFACLIPQRNISVLLVAISHEIDVAQKKINTLKHQRRHMRLTACPGKAQYASDEVRDMNEVRAAFTLFAEELDTVDGGTKADERSCAE</sequence>